<keyword evidence="4" id="KW-1003">Cell membrane</keyword>
<dbReference type="GO" id="GO:0005524">
    <property type="term" value="F:ATP binding"/>
    <property type="evidence" value="ECO:0007669"/>
    <property type="project" value="UniProtKB-KW"/>
</dbReference>
<dbReference type="RefSeq" id="WP_118596250.1">
    <property type="nucleotide sequence ID" value="NZ_JBBMFC010000002.1"/>
</dbReference>
<comment type="similarity">
    <text evidence="2">Belongs to the ABC transporter superfamily.</text>
</comment>
<dbReference type="SMART" id="SM00382">
    <property type="entry name" value="AAA"/>
    <property type="match status" value="1"/>
</dbReference>
<evidence type="ECO:0000256" key="5">
    <source>
        <dbReference type="ARBA" id="ARBA00022741"/>
    </source>
</evidence>
<keyword evidence="3" id="KW-0813">Transport</keyword>
<protein>
    <submittedName>
        <fullName evidence="9">ABC transporter ATP-binding protein</fullName>
    </submittedName>
</protein>
<accession>A0ABV1HX97</accession>
<keyword evidence="5" id="KW-0547">Nucleotide-binding</keyword>
<dbReference type="PANTHER" id="PTHR43297">
    <property type="entry name" value="OLIGOPEPTIDE TRANSPORT ATP-BINDING PROTEIN APPD"/>
    <property type="match status" value="1"/>
</dbReference>
<dbReference type="SUPFAM" id="SSF52540">
    <property type="entry name" value="P-loop containing nucleoside triphosphate hydrolases"/>
    <property type="match status" value="1"/>
</dbReference>
<name>A0ABV1HX97_9FIRM</name>
<comment type="caution">
    <text evidence="9">The sequence shown here is derived from an EMBL/GenBank/DDBJ whole genome shotgun (WGS) entry which is preliminary data.</text>
</comment>
<proteinExistence type="inferred from homology"/>
<dbReference type="InterPro" id="IPR003439">
    <property type="entry name" value="ABC_transporter-like_ATP-bd"/>
</dbReference>
<dbReference type="Pfam" id="PF00005">
    <property type="entry name" value="ABC_tran"/>
    <property type="match status" value="1"/>
</dbReference>
<feature type="domain" description="ABC transporter" evidence="8">
    <location>
        <begin position="5"/>
        <end position="236"/>
    </location>
</feature>
<evidence type="ECO:0000256" key="6">
    <source>
        <dbReference type="ARBA" id="ARBA00022840"/>
    </source>
</evidence>
<dbReference type="PROSITE" id="PS00211">
    <property type="entry name" value="ABC_TRANSPORTER_1"/>
    <property type="match status" value="1"/>
</dbReference>
<dbReference type="InterPro" id="IPR027417">
    <property type="entry name" value="P-loop_NTPase"/>
</dbReference>
<reference evidence="9 10" key="1">
    <citation type="submission" date="2024-03" db="EMBL/GenBank/DDBJ databases">
        <title>Human intestinal bacterial collection.</title>
        <authorList>
            <person name="Pauvert C."/>
            <person name="Hitch T.C.A."/>
            <person name="Clavel T."/>
        </authorList>
    </citation>
    <scope>NUCLEOTIDE SEQUENCE [LARGE SCALE GENOMIC DNA]</scope>
    <source>
        <strain evidence="9 10">CLA-AA-H78B</strain>
    </source>
</reference>
<keyword evidence="7" id="KW-0472">Membrane</keyword>
<dbReference type="Gene3D" id="3.40.50.300">
    <property type="entry name" value="P-loop containing nucleotide triphosphate hydrolases"/>
    <property type="match status" value="1"/>
</dbReference>
<dbReference type="InterPro" id="IPR003593">
    <property type="entry name" value="AAA+_ATPase"/>
</dbReference>
<evidence type="ECO:0000256" key="3">
    <source>
        <dbReference type="ARBA" id="ARBA00022448"/>
    </source>
</evidence>
<evidence type="ECO:0000313" key="9">
    <source>
        <dbReference type="EMBL" id="MEQ2577552.1"/>
    </source>
</evidence>
<dbReference type="InterPro" id="IPR017871">
    <property type="entry name" value="ABC_transporter-like_CS"/>
</dbReference>
<keyword evidence="6 9" id="KW-0067">ATP-binding</keyword>
<organism evidence="9 10">
    <name type="scientific">Hominiventricola aquisgranensis</name>
    <dbReference type="NCBI Taxonomy" id="3133164"/>
    <lineage>
        <taxon>Bacteria</taxon>
        <taxon>Bacillati</taxon>
        <taxon>Bacillota</taxon>
        <taxon>Clostridia</taxon>
        <taxon>Lachnospirales</taxon>
        <taxon>Lachnospiraceae</taxon>
        <taxon>Hominiventricola</taxon>
    </lineage>
</organism>
<evidence type="ECO:0000256" key="2">
    <source>
        <dbReference type="ARBA" id="ARBA00005417"/>
    </source>
</evidence>
<dbReference type="InterPro" id="IPR050388">
    <property type="entry name" value="ABC_Ni/Peptide_Import"/>
</dbReference>
<sequence>MENILEVEDLGIMIDGEKIVKDISFFVHDQHITCIVGESGSGKSITMSAVLGLLPKVACKTKESKIMFHGDSMFCIYQDPMNSLNSSVKVGKQLYQMAKGYKKMTRTEFDQQMGIILERIKFEDPMRTLNKYPFELSGGMLQRLMIACAILVTPSLIIADEPTTALDVSIQKEIMREFRAINREYQTAILVVTHDFGVVAELADDVIVMHDGEIVEKGRVLDLFDSPQEEYTKRLLKASFEGAENCS</sequence>
<evidence type="ECO:0000256" key="4">
    <source>
        <dbReference type="ARBA" id="ARBA00022475"/>
    </source>
</evidence>
<dbReference type="Proteomes" id="UP001470288">
    <property type="component" value="Unassembled WGS sequence"/>
</dbReference>
<keyword evidence="10" id="KW-1185">Reference proteome</keyword>
<gene>
    <name evidence="9" type="ORF">WMO62_01695</name>
</gene>
<evidence type="ECO:0000256" key="1">
    <source>
        <dbReference type="ARBA" id="ARBA00004202"/>
    </source>
</evidence>
<evidence type="ECO:0000259" key="8">
    <source>
        <dbReference type="PROSITE" id="PS50893"/>
    </source>
</evidence>
<dbReference type="PANTHER" id="PTHR43297:SF2">
    <property type="entry name" value="DIPEPTIDE TRANSPORT ATP-BINDING PROTEIN DPPD"/>
    <property type="match status" value="1"/>
</dbReference>
<dbReference type="EMBL" id="JBBMFC010000002">
    <property type="protein sequence ID" value="MEQ2577552.1"/>
    <property type="molecule type" value="Genomic_DNA"/>
</dbReference>
<evidence type="ECO:0000256" key="7">
    <source>
        <dbReference type="ARBA" id="ARBA00023136"/>
    </source>
</evidence>
<dbReference type="PROSITE" id="PS50893">
    <property type="entry name" value="ABC_TRANSPORTER_2"/>
    <property type="match status" value="1"/>
</dbReference>
<evidence type="ECO:0000313" key="10">
    <source>
        <dbReference type="Proteomes" id="UP001470288"/>
    </source>
</evidence>
<comment type="subcellular location">
    <subcellularLocation>
        <location evidence="1">Cell membrane</location>
        <topology evidence="1">Peripheral membrane protein</topology>
    </subcellularLocation>
</comment>
<dbReference type="CDD" id="cd03257">
    <property type="entry name" value="ABC_NikE_OppD_transporters"/>
    <property type="match status" value="1"/>
</dbReference>